<feature type="transmembrane region" description="Helical" evidence="1">
    <location>
        <begin position="36"/>
        <end position="52"/>
    </location>
</feature>
<feature type="transmembrane region" description="Helical" evidence="1">
    <location>
        <begin position="12"/>
        <end position="30"/>
    </location>
</feature>
<reference evidence="2 3" key="1">
    <citation type="journal article" date="2020" name="ISME J.">
        <title>Comparative genomics reveals insights into cyanobacterial evolution and habitat adaptation.</title>
        <authorList>
            <person name="Chen M.Y."/>
            <person name="Teng W.K."/>
            <person name="Zhao L."/>
            <person name="Hu C.X."/>
            <person name="Zhou Y.K."/>
            <person name="Han B.P."/>
            <person name="Song L.R."/>
            <person name="Shu W.S."/>
        </authorList>
    </citation>
    <scope>NUCLEOTIDE SEQUENCE [LARGE SCALE GENOMIC DNA]</scope>
    <source>
        <strain evidence="2 3">FACHB-3921</strain>
    </source>
</reference>
<name>A0ABR8B947_9NOSO</name>
<dbReference type="EMBL" id="JACJQL010000004">
    <property type="protein sequence ID" value="MBD2250633.1"/>
    <property type="molecule type" value="Genomic_DNA"/>
</dbReference>
<proteinExistence type="predicted"/>
<evidence type="ECO:0000256" key="1">
    <source>
        <dbReference type="SAM" id="Phobius"/>
    </source>
</evidence>
<keyword evidence="1" id="KW-0812">Transmembrane</keyword>
<keyword evidence="1" id="KW-1133">Transmembrane helix</keyword>
<comment type="caution">
    <text evidence="2">The sequence shown here is derived from an EMBL/GenBank/DDBJ whole genome shotgun (WGS) entry which is preliminary data.</text>
</comment>
<sequence length="127" mass="15032">MMRLHYNKTFSYMFIPLGLLNLTFGSILLVRGQFSISIIIGIIIIFLGWAYWHRPYITVEDKQFIIHTPLGWPQRVYGYNAPEDVKIAHKQILLKQDGEWKRLPISKLIMQPKDWLTLQKRFGEDRG</sequence>
<dbReference type="Proteomes" id="UP000621307">
    <property type="component" value="Unassembled WGS sequence"/>
</dbReference>
<gene>
    <name evidence="2" type="ORF">H6G14_04820</name>
</gene>
<keyword evidence="1" id="KW-0472">Membrane</keyword>
<accession>A0ABR8B947</accession>
<evidence type="ECO:0000313" key="2">
    <source>
        <dbReference type="EMBL" id="MBD2250633.1"/>
    </source>
</evidence>
<dbReference type="RefSeq" id="WP_190565992.1">
    <property type="nucleotide sequence ID" value="NZ_JACJQL010000004.1"/>
</dbReference>
<organism evidence="2 3">
    <name type="scientific">Nostoc parmelioides FACHB-3921</name>
    <dbReference type="NCBI Taxonomy" id="2692909"/>
    <lineage>
        <taxon>Bacteria</taxon>
        <taxon>Bacillati</taxon>
        <taxon>Cyanobacteriota</taxon>
        <taxon>Cyanophyceae</taxon>
        <taxon>Nostocales</taxon>
        <taxon>Nostocaceae</taxon>
        <taxon>Nostoc</taxon>
    </lineage>
</organism>
<protein>
    <submittedName>
        <fullName evidence="2">Uncharacterized protein</fullName>
    </submittedName>
</protein>
<evidence type="ECO:0000313" key="3">
    <source>
        <dbReference type="Proteomes" id="UP000621307"/>
    </source>
</evidence>
<keyword evidence="3" id="KW-1185">Reference proteome</keyword>